<proteinExistence type="predicted"/>
<dbReference type="EMBL" id="FMJC01000001">
    <property type="protein sequence ID" value="SCM70617.1"/>
    <property type="molecule type" value="Genomic_DNA"/>
</dbReference>
<protein>
    <submittedName>
        <fullName evidence="1">Uncharacterized protein</fullName>
    </submittedName>
</protein>
<dbReference type="AlphaFoldDB" id="A0A212KZD7"/>
<organism evidence="1">
    <name type="scientific">uncultured Desulfovibrio sp</name>
    <dbReference type="NCBI Taxonomy" id="167968"/>
    <lineage>
        <taxon>Bacteria</taxon>
        <taxon>Pseudomonadati</taxon>
        <taxon>Thermodesulfobacteriota</taxon>
        <taxon>Desulfovibrionia</taxon>
        <taxon>Desulfovibrionales</taxon>
        <taxon>Desulfovibrionaceae</taxon>
        <taxon>Desulfovibrio</taxon>
        <taxon>environmental samples</taxon>
    </lineage>
</organism>
<sequence length="66" mass="7248">MPMANRYGGPEGPDTTQARLKRVCAGSCYGKGRRVLPLFACARCNMQMRTGKGRISRCAATRRRVG</sequence>
<name>A0A212KZD7_9BACT</name>
<evidence type="ECO:0000313" key="1">
    <source>
        <dbReference type="EMBL" id="SCM70617.1"/>
    </source>
</evidence>
<accession>A0A212KZD7</accession>
<reference evidence="1" key="1">
    <citation type="submission" date="2016-08" db="EMBL/GenBank/DDBJ databases">
        <authorList>
            <person name="Seilhamer J.J."/>
        </authorList>
    </citation>
    <scope>NUCLEOTIDE SEQUENCE</scope>
    <source>
        <strain evidence="1">86-1</strain>
    </source>
</reference>
<gene>
    <name evidence="1" type="ORF">KL86DES1_10517</name>
</gene>